<keyword evidence="8" id="KW-0472">Membrane</keyword>
<comment type="subcellular location">
    <subcellularLocation>
        <location evidence="1">Cell membrane</location>
        <topology evidence="1">Multi-pass membrane protein</topology>
    </subcellularLocation>
</comment>
<dbReference type="GO" id="GO:0005886">
    <property type="term" value="C:plasma membrane"/>
    <property type="evidence" value="ECO:0007669"/>
    <property type="project" value="UniProtKB-SubCell"/>
</dbReference>
<dbReference type="GO" id="GO:0015276">
    <property type="term" value="F:ligand-gated monoatomic ion channel activity"/>
    <property type="evidence" value="ECO:0007669"/>
    <property type="project" value="InterPro"/>
</dbReference>
<feature type="binding site" evidence="13">
    <location>
        <position position="394"/>
    </location>
    <ligand>
        <name>L-glutamate</name>
        <dbReference type="ChEBI" id="CHEBI:29985"/>
    </ligand>
</feature>
<dbReference type="SMART" id="SM00079">
    <property type="entry name" value="PBPe"/>
    <property type="match status" value="1"/>
</dbReference>
<dbReference type="SUPFAM" id="SSF53850">
    <property type="entry name" value="Periplasmic binding protein-like II"/>
    <property type="match status" value="1"/>
</dbReference>
<feature type="site" description="Crucial to convey clamshell closure to channel opening" evidence="14">
    <location>
        <position position="366"/>
    </location>
</feature>
<evidence type="ECO:0000256" key="4">
    <source>
        <dbReference type="ARBA" id="ARBA00022475"/>
    </source>
</evidence>
<evidence type="ECO:0000256" key="6">
    <source>
        <dbReference type="ARBA" id="ARBA00022989"/>
    </source>
</evidence>
<feature type="binding site" evidence="13">
    <location>
        <position position="225"/>
    </location>
    <ligand>
        <name>L-glutamate</name>
        <dbReference type="ChEBI" id="CHEBI:29985"/>
    </ligand>
</feature>
<dbReference type="OrthoDB" id="5984008at2759"/>
<reference evidence="16" key="1">
    <citation type="submission" date="2020-11" db="EMBL/GenBank/DDBJ databases">
        <authorList>
            <person name="Tran Van P."/>
        </authorList>
    </citation>
    <scope>NUCLEOTIDE SEQUENCE</scope>
</reference>
<dbReference type="PANTHER" id="PTHR18966">
    <property type="entry name" value="IONOTROPIC GLUTAMATE RECEPTOR"/>
    <property type="match status" value="1"/>
</dbReference>
<keyword evidence="11" id="KW-1071">Ligand-gated ion channel</keyword>
<evidence type="ECO:0000256" key="10">
    <source>
        <dbReference type="ARBA" id="ARBA00023180"/>
    </source>
</evidence>
<evidence type="ECO:0000256" key="9">
    <source>
        <dbReference type="ARBA" id="ARBA00023170"/>
    </source>
</evidence>
<name>A0A7R8W8W7_9CRUS</name>
<keyword evidence="4" id="KW-1003">Cell membrane</keyword>
<sequence>MWLTIEQGMEYLDLMEDFDLVYSGSRYVRQSTLPWDDGKPDIAFNEVGGLKAAELRIMNLKPGVSGTKTWEEIGVWRSWELEHELDIKGIVWPEMRHVPPEGVPEKFHLRVTFMEEPPFINMERPDPMTGKCKVNQGVICRVVGKDVNDDNDFHPNETFRCCSGYCIDLLTKFSNDLGFTYDLFRVEDGLWGAVLPNGSWNGLIAALLKNKADIVLTSLKINSARATAIDFSVPFLDTGISIVVAKRTGIISPTAFLEPFDTASWMLVAFVAIQVATFAIFFFEWLSPRGYNMKCRPPTGHRFSLLRCYWLVLAELFQASVNVDLPKGYTARFLASVWSMFAVVFIAVYTANLAAFMITREEHHELSGLHDPRIQNPFSSKPALKFGTIPHGNTDAVLRSNMPHVHHYMQRYNRSSPRTGVQALKTGELDAFVYDATALEYLVGQDDGCKVLTVGAWYAMTGYGVGFPKGSKYFSDFNKKLVEYRENGDLERLRRFWFTGACQRNKQTQSTSSPLAVEQFLSAFLLLSAGILVAVIALIFESCYFNHMRKYMMRSNVSPCITLFSVSLGHSLAPSSMGDVVRTAAHAHKNQLDLSLNKGDDMDEDVAHMQIEEVEMELAFARKRIFELEQDLIRKGLMSRGRIASTDRANCPAEFAEFVSVV</sequence>
<keyword evidence="3" id="KW-0813">Transport</keyword>
<feature type="site" description="Interaction with the cone snail toxin Con-ikot-ikot" evidence="14">
    <location>
        <position position="399"/>
    </location>
</feature>
<dbReference type="InterPro" id="IPR001320">
    <property type="entry name" value="Iontro_rcpt_C"/>
</dbReference>
<dbReference type="GO" id="GO:0038023">
    <property type="term" value="F:signaling receptor activity"/>
    <property type="evidence" value="ECO:0007669"/>
    <property type="project" value="InterPro"/>
</dbReference>
<keyword evidence="7" id="KW-0406">Ion transport</keyword>
<keyword evidence="10" id="KW-0325">Glycoprotein</keyword>
<evidence type="ECO:0000256" key="13">
    <source>
        <dbReference type="PIRSR" id="PIRSR601508-1"/>
    </source>
</evidence>
<gene>
    <name evidence="16" type="ORF">CTOB1V02_LOCUS5010</name>
</gene>
<dbReference type="Pfam" id="PF10613">
    <property type="entry name" value="Lig_chan-Glu_bd"/>
    <property type="match status" value="1"/>
</dbReference>
<keyword evidence="6" id="KW-1133">Transmembrane helix</keyword>
<feature type="disulfide bond" evidence="15">
    <location>
        <begin position="449"/>
        <end position="502"/>
    </location>
</feature>
<comment type="similarity">
    <text evidence="2">Belongs to the glutamate-gated ion channel (TC 1.A.10.1) family.</text>
</comment>
<evidence type="ECO:0000256" key="7">
    <source>
        <dbReference type="ARBA" id="ARBA00023065"/>
    </source>
</evidence>
<evidence type="ECO:0000313" key="16">
    <source>
        <dbReference type="EMBL" id="CAD7227101.1"/>
    </source>
</evidence>
<proteinExistence type="inferred from homology"/>
<protein>
    <submittedName>
        <fullName evidence="16">Uncharacterized protein</fullName>
    </submittedName>
</protein>
<evidence type="ECO:0000256" key="5">
    <source>
        <dbReference type="ARBA" id="ARBA00022692"/>
    </source>
</evidence>
<dbReference type="SMART" id="SM00918">
    <property type="entry name" value="Lig_chan-Glu_bd"/>
    <property type="match status" value="1"/>
</dbReference>
<keyword evidence="9" id="KW-0675">Receptor</keyword>
<dbReference type="AlphaFoldDB" id="A0A7R8W8W7"/>
<accession>A0A7R8W8W7</accession>
<dbReference type="InterPro" id="IPR019594">
    <property type="entry name" value="Glu/Gly-bd"/>
</dbReference>
<organism evidence="16">
    <name type="scientific">Cyprideis torosa</name>
    <dbReference type="NCBI Taxonomy" id="163714"/>
    <lineage>
        <taxon>Eukaryota</taxon>
        <taxon>Metazoa</taxon>
        <taxon>Ecdysozoa</taxon>
        <taxon>Arthropoda</taxon>
        <taxon>Crustacea</taxon>
        <taxon>Oligostraca</taxon>
        <taxon>Ostracoda</taxon>
        <taxon>Podocopa</taxon>
        <taxon>Podocopida</taxon>
        <taxon>Cytherocopina</taxon>
        <taxon>Cytheroidea</taxon>
        <taxon>Cytherideidae</taxon>
        <taxon>Cyprideis</taxon>
    </lineage>
</organism>
<keyword evidence="15" id="KW-1015">Disulfide bond</keyword>
<evidence type="ECO:0000256" key="12">
    <source>
        <dbReference type="ARBA" id="ARBA00023303"/>
    </source>
</evidence>
<dbReference type="EMBL" id="OB661035">
    <property type="protein sequence ID" value="CAD7227101.1"/>
    <property type="molecule type" value="Genomic_DNA"/>
</dbReference>
<dbReference type="InterPro" id="IPR001508">
    <property type="entry name" value="Iono_Glu_rcpt_met"/>
</dbReference>
<evidence type="ECO:0000256" key="1">
    <source>
        <dbReference type="ARBA" id="ARBA00004651"/>
    </source>
</evidence>
<dbReference type="FunFam" id="3.40.190.10:FF:000155">
    <property type="entry name" value="Glutamate receptor ionotropic, NMDA 2B"/>
    <property type="match status" value="1"/>
</dbReference>
<dbReference type="FunFam" id="3.40.190.10:FF:000157">
    <property type="entry name" value="Glutamate receptor ionotropic, NMDA 2B"/>
    <property type="match status" value="1"/>
</dbReference>
<keyword evidence="5" id="KW-0812">Transmembrane</keyword>
<dbReference type="PRINTS" id="PR00177">
    <property type="entry name" value="NMDARECEPTOR"/>
</dbReference>
<evidence type="ECO:0000256" key="11">
    <source>
        <dbReference type="ARBA" id="ARBA00023286"/>
    </source>
</evidence>
<feature type="binding site" evidence="13">
    <location>
        <position position="435"/>
    </location>
    <ligand>
        <name>L-glutamate</name>
        <dbReference type="ChEBI" id="CHEBI:29985"/>
    </ligand>
</feature>
<dbReference type="InterPro" id="IPR015683">
    <property type="entry name" value="Ionotropic_Glu_rcpt"/>
</dbReference>
<evidence type="ECO:0000256" key="3">
    <source>
        <dbReference type="ARBA" id="ARBA00022448"/>
    </source>
</evidence>
<keyword evidence="12" id="KW-0407">Ion channel</keyword>
<dbReference type="Gene3D" id="3.40.190.10">
    <property type="entry name" value="Periplasmic binding protein-like II"/>
    <property type="match status" value="3"/>
</dbReference>
<evidence type="ECO:0000256" key="15">
    <source>
        <dbReference type="PIRSR" id="PIRSR601508-3"/>
    </source>
</evidence>
<evidence type="ECO:0000256" key="2">
    <source>
        <dbReference type="ARBA" id="ARBA00008685"/>
    </source>
</evidence>
<evidence type="ECO:0000256" key="8">
    <source>
        <dbReference type="ARBA" id="ARBA00023136"/>
    </source>
</evidence>
<dbReference type="Pfam" id="PF00060">
    <property type="entry name" value="Lig_chan"/>
    <property type="match status" value="1"/>
</dbReference>
<evidence type="ECO:0000256" key="14">
    <source>
        <dbReference type="PIRSR" id="PIRSR601508-2"/>
    </source>
</evidence>